<evidence type="ECO:0000313" key="11">
    <source>
        <dbReference type="Proteomes" id="UP000030752"/>
    </source>
</evidence>
<evidence type="ECO:0000256" key="2">
    <source>
        <dbReference type="ARBA" id="ARBA00022692"/>
    </source>
</evidence>
<dbReference type="InterPro" id="IPR036163">
    <property type="entry name" value="HMA_dom_sf"/>
</dbReference>
<keyword evidence="3 7" id="KW-0479">Metal-binding</keyword>
<dbReference type="InterPro" id="IPR059000">
    <property type="entry name" value="ATPase_P-type_domA"/>
</dbReference>
<dbReference type="SUPFAM" id="SSF81653">
    <property type="entry name" value="Calcium ATPase, transduction domain A"/>
    <property type="match status" value="1"/>
</dbReference>
<evidence type="ECO:0000256" key="1">
    <source>
        <dbReference type="ARBA" id="ARBA00004370"/>
    </source>
</evidence>
<dbReference type="RefSeq" id="XP_008719329.1">
    <property type="nucleotide sequence ID" value="XM_008721107.1"/>
</dbReference>
<dbReference type="InterPro" id="IPR017969">
    <property type="entry name" value="Heavy-metal-associated_CS"/>
</dbReference>
<dbReference type="FunCoup" id="W2RQY5">
    <property type="interactions" value="14"/>
</dbReference>
<dbReference type="SFLD" id="SFLDF00027">
    <property type="entry name" value="p-type_atpase"/>
    <property type="match status" value="1"/>
</dbReference>
<dbReference type="GO" id="GO:0016887">
    <property type="term" value="F:ATP hydrolysis activity"/>
    <property type="evidence" value="ECO:0007669"/>
    <property type="project" value="InterPro"/>
</dbReference>
<dbReference type="SUPFAM" id="SSF81665">
    <property type="entry name" value="Calcium ATPase, transmembrane domain M"/>
    <property type="match status" value="1"/>
</dbReference>
<gene>
    <name evidence="10" type="ORF">HMPREF1541_06778</name>
</gene>
<dbReference type="InterPro" id="IPR023299">
    <property type="entry name" value="ATPase_P-typ_cyto_dom_N"/>
</dbReference>
<feature type="transmembrane region" description="Helical" evidence="7">
    <location>
        <begin position="496"/>
        <end position="520"/>
    </location>
</feature>
<keyword evidence="5 7" id="KW-1133">Transmembrane helix</keyword>
<evidence type="ECO:0000256" key="5">
    <source>
        <dbReference type="ARBA" id="ARBA00022989"/>
    </source>
</evidence>
<dbReference type="AlphaFoldDB" id="W2RQY5"/>
<feature type="domain" description="HMA" evidence="9">
    <location>
        <begin position="287"/>
        <end position="353"/>
    </location>
</feature>
<dbReference type="Proteomes" id="UP000030752">
    <property type="component" value="Unassembled WGS sequence"/>
</dbReference>
<dbReference type="CDD" id="cd00371">
    <property type="entry name" value="HMA"/>
    <property type="match status" value="1"/>
</dbReference>
<sequence length="1073" mass="113970">MTPNSAAGGNCCDNNHSTCATASNTAHVEPPSASNCVSDCCKDDNYERELQPPAEEKGGCTDGCCGDEVSDDGSTCASELNEKDGCCEDGERCDEQCIKTAAAVECQIACKEELEKGEECGTETNTDAGTLTSDQFERHHPHAHEGGHHPDEACTSHLQAAFDKYAAYLEQARCICRSVLGGQLDQCCGSTKPLLPPESWKATSTATSSKARGSLKHRAQAKKMAKHGHHDHGHDHHDHHDHGHDHGPAVATGCCGDDEKIKDLTMVKSQELGGHTERDLERDGSAAHVLLNVVGMDCSGCANNVARALRNIPSARNIQVVFVTGIAELDVDLGMISVEAIVSQVEKATRYKIMPFSADTQTLDVTMDKATARSFEGNLPHGVESCEKNGKTKYAVTYDPCMIGARQVLRASGGELAPLEDDSKLATGKKIMIEKSCKAILALILSLPVISLEWGNPPVSQDVKRWVPFALATVVQVIAIPEFYTPAMSALWYNHVVEMDMLVVISITAAYLYSVVALGFDISGHELEVDAFFETSSLLIALVLIGRAVASWARKRAVDTVSMKSLQATTAMLGDGSQVDARLLHVGDVIKVMAHSKVVTDAIVTEGKSEVDESMLTGESLPVLKTVGSSIIAGTLNGTGSITAKVSRLPGKNTINDIENLVAQAQNAKPKIQDLADRIASWFVYVVVVVACLVVVIWAVVARQVRQESPGGAAGTALSHAIAVLAISCPCALGLAVPMVLVIAGGRAAHAGIIIKSSDVTERGHKVTDVVFDKTGTLTQGDLEVVEEVVLKPFDVSLVKAMVTNNQHPVSQAVALALEKRSTTEVVVENLKSVPGAGIEGVWQGRTVRVGNPTWLGVKQASEVVTASAKGLTLLCASVDGDLVGIYGLKSTLRPEASRVIEELQRRQITLHIVSGDGQKVVEEVANSLKIPLSCIAAEKTPAQKQDYVRTLMDQGKITLFCGDGTNDAIAVAQANVGVQIESSSDLTRATADVILLGNLEGVVQLLDVSKAAYRRIVFNFVWSAVYNVFAILLASGAAVRFTIPPQFAGLGEIVSVAPVIFAALTMPKIAKA</sequence>
<protein>
    <submittedName>
        <fullName evidence="10">Copper-translocating P-type ATPase</fullName>
    </submittedName>
</protein>
<dbReference type="Gene3D" id="2.70.150.10">
    <property type="entry name" value="Calcium-transporting ATPase, cytoplasmic transduction domain A"/>
    <property type="match status" value="1"/>
</dbReference>
<comment type="subcellular location">
    <subcellularLocation>
        <location evidence="1 7">Membrane</location>
    </subcellularLocation>
</comment>
<dbReference type="SUPFAM" id="SSF55008">
    <property type="entry name" value="HMA, heavy metal-associated domain"/>
    <property type="match status" value="1"/>
</dbReference>
<dbReference type="NCBIfam" id="TIGR01494">
    <property type="entry name" value="ATPase_P-type"/>
    <property type="match status" value="1"/>
</dbReference>
<feature type="transmembrane region" description="Helical" evidence="7">
    <location>
        <begin position="721"/>
        <end position="744"/>
    </location>
</feature>
<dbReference type="EMBL" id="KB822722">
    <property type="protein sequence ID" value="ETN38740.1"/>
    <property type="molecule type" value="Genomic_DNA"/>
</dbReference>
<dbReference type="VEuPathDB" id="FungiDB:HMPREF1541_06778"/>
<dbReference type="InterPro" id="IPR044492">
    <property type="entry name" value="P_typ_ATPase_HD_dom"/>
</dbReference>
<dbReference type="InterPro" id="IPR023214">
    <property type="entry name" value="HAD_sf"/>
</dbReference>
<evidence type="ECO:0000313" key="10">
    <source>
        <dbReference type="EMBL" id="ETN38740.1"/>
    </source>
</evidence>
<dbReference type="PRINTS" id="PR00119">
    <property type="entry name" value="CATATPASE"/>
</dbReference>
<evidence type="ECO:0000259" key="9">
    <source>
        <dbReference type="PROSITE" id="PS50846"/>
    </source>
</evidence>
<dbReference type="InterPro" id="IPR056236">
    <property type="entry name" value="HMA_PCA1"/>
</dbReference>
<dbReference type="PROSITE" id="PS01047">
    <property type="entry name" value="HMA_1"/>
    <property type="match status" value="1"/>
</dbReference>
<keyword evidence="2 7" id="KW-0812">Transmembrane</keyword>
<dbReference type="PROSITE" id="PS50846">
    <property type="entry name" value="HMA_2"/>
    <property type="match status" value="1"/>
</dbReference>
<keyword evidence="11" id="KW-1185">Reference proteome</keyword>
<dbReference type="NCBIfam" id="TIGR01525">
    <property type="entry name" value="ATPase-IB_hvy"/>
    <property type="match status" value="1"/>
</dbReference>
<dbReference type="InterPro" id="IPR018303">
    <property type="entry name" value="ATPase_P-typ_P_site"/>
</dbReference>
<feature type="compositionally biased region" description="Basic residues" evidence="8">
    <location>
        <begin position="221"/>
        <end position="231"/>
    </location>
</feature>
<proteinExistence type="inferred from homology"/>
<evidence type="ECO:0000256" key="7">
    <source>
        <dbReference type="RuleBase" id="RU362081"/>
    </source>
</evidence>
<dbReference type="InterPro" id="IPR036412">
    <property type="entry name" value="HAD-like_sf"/>
</dbReference>
<feature type="transmembrane region" description="Helical" evidence="7">
    <location>
        <begin position="679"/>
        <end position="701"/>
    </location>
</feature>
<dbReference type="GO" id="GO:0046872">
    <property type="term" value="F:metal ion binding"/>
    <property type="evidence" value="ECO:0007669"/>
    <property type="project" value="UniProtKB-KW"/>
</dbReference>
<dbReference type="InterPro" id="IPR006121">
    <property type="entry name" value="HMA_dom"/>
</dbReference>
<dbReference type="SFLD" id="SFLDS00003">
    <property type="entry name" value="Haloacid_Dehalogenase"/>
    <property type="match status" value="1"/>
</dbReference>
<dbReference type="Pfam" id="PF00122">
    <property type="entry name" value="E1-E2_ATPase"/>
    <property type="match status" value="1"/>
</dbReference>
<dbReference type="Pfam" id="PF00403">
    <property type="entry name" value="HMA"/>
    <property type="match status" value="1"/>
</dbReference>
<dbReference type="NCBIfam" id="TIGR01511">
    <property type="entry name" value="ATPase-IB1_Cu"/>
    <property type="match status" value="1"/>
</dbReference>
<dbReference type="eggNOG" id="KOG0207">
    <property type="taxonomic scope" value="Eukaryota"/>
</dbReference>
<feature type="region of interest" description="Disordered" evidence="8">
    <location>
        <begin position="221"/>
        <end position="250"/>
    </location>
</feature>
<dbReference type="STRING" id="1220924.W2RQY5"/>
<dbReference type="Gene3D" id="3.40.50.1000">
    <property type="entry name" value="HAD superfamily/HAD-like"/>
    <property type="match status" value="1"/>
</dbReference>
<keyword evidence="6 7" id="KW-0472">Membrane</keyword>
<dbReference type="Pfam" id="PF00702">
    <property type="entry name" value="Hydrolase"/>
    <property type="match status" value="1"/>
</dbReference>
<evidence type="ECO:0000256" key="6">
    <source>
        <dbReference type="ARBA" id="ARBA00023136"/>
    </source>
</evidence>
<dbReference type="PANTHER" id="PTHR46594">
    <property type="entry name" value="P-TYPE CATION-TRANSPORTING ATPASE"/>
    <property type="match status" value="1"/>
</dbReference>
<keyword evidence="7" id="KW-0067">ATP-binding</keyword>
<keyword evidence="7" id="KW-0547">Nucleotide-binding</keyword>
<dbReference type="InterPro" id="IPR008250">
    <property type="entry name" value="ATPase_P-typ_transduc_dom_A_sf"/>
</dbReference>
<dbReference type="PROSITE" id="PS00154">
    <property type="entry name" value="ATPASE_E1_E2"/>
    <property type="match status" value="1"/>
</dbReference>
<dbReference type="InParanoid" id="W2RQY5"/>
<evidence type="ECO:0000256" key="3">
    <source>
        <dbReference type="ARBA" id="ARBA00022723"/>
    </source>
</evidence>
<dbReference type="HOGENOM" id="CLU_001771_0_0_1"/>
<evidence type="ECO:0000256" key="4">
    <source>
        <dbReference type="ARBA" id="ARBA00022967"/>
    </source>
</evidence>
<dbReference type="Gene3D" id="3.40.1110.10">
    <property type="entry name" value="Calcium-transporting ATPase, cytoplasmic domain N"/>
    <property type="match status" value="1"/>
</dbReference>
<accession>W2RQY5</accession>
<dbReference type="InterPro" id="IPR001757">
    <property type="entry name" value="P_typ_ATPase"/>
</dbReference>
<dbReference type="InterPro" id="IPR023298">
    <property type="entry name" value="ATPase_P-typ_TM_dom_sf"/>
</dbReference>
<feature type="transmembrane region" description="Helical" evidence="7">
    <location>
        <begin position="532"/>
        <end position="553"/>
    </location>
</feature>
<dbReference type="GO" id="GO:0005524">
    <property type="term" value="F:ATP binding"/>
    <property type="evidence" value="ECO:0007669"/>
    <property type="project" value="UniProtKB-UniRule"/>
</dbReference>
<feature type="transmembrane region" description="Helical" evidence="7">
    <location>
        <begin position="1017"/>
        <end position="1042"/>
    </location>
</feature>
<evidence type="ECO:0000256" key="8">
    <source>
        <dbReference type="SAM" id="MobiDB-lite"/>
    </source>
</evidence>
<dbReference type="GO" id="GO:0016020">
    <property type="term" value="C:membrane"/>
    <property type="evidence" value="ECO:0007669"/>
    <property type="project" value="UniProtKB-SubCell"/>
</dbReference>
<dbReference type="OrthoDB" id="432719at2759"/>
<dbReference type="Pfam" id="PF24534">
    <property type="entry name" value="HMA_PCA1"/>
    <property type="match status" value="1"/>
</dbReference>
<feature type="compositionally biased region" description="Basic and acidic residues" evidence="8">
    <location>
        <begin position="232"/>
        <end position="247"/>
    </location>
</feature>
<dbReference type="PANTHER" id="PTHR46594:SF4">
    <property type="entry name" value="P-TYPE CATION-TRANSPORTING ATPASE"/>
    <property type="match status" value="1"/>
</dbReference>
<dbReference type="Gene3D" id="3.30.70.100">
    <property type="match status" value="1"/>
</dbReference>
<feature type="transmembrane region" description="Helical" evidence="7">
    <location>
        <begin position="1048"/>
        <end position="1067"/>
    </location>
</feature>
<keyword evidence="4" id="KW-1278">Translocase</keyword>
<dbReference type="InterPro" id="IPR027256">
    <property type="entry name" value="P-typ_ATPase_IB"/>
</dbReference>
<comment type="similarity">
    <text evidence="7">Belongs to the cation transport ATPase (P-type) (TC 3.A.3) family. Type IB subfamily.</text>
</comment>
<name>W2RQY5_CYPE1</name>
<dbReference type="SUPFAM" id="SSF56784">
    <property type="entry name" value="HAD-like"/>
    <property type="match status" value="1"/>
</dbReference>
<reference evidence="10 11" key="1">
    <citation type="submission" date="2013-03" db="EMBL/GenBank/DDBJ databases">
        <title>The Genome Sequence of Phialophora europaea CBS 101466.</title>
        <authorList>
            <consortium name="The Broad Institute Genomics Platform"/>
            <person name="Cuomo C."/>
            <person name="de Hoog S."/>
            <person name="Gorbushina A."/>
            <person name="Walker B."/>
            <person name="Young S.K."/>
            <person name="Zeng Q."/>
            <person name="Gargeya S."/>
            <person name="Fitzgerald M."/>
            <person name="Haas B."/>
            <person name="Abouelleil A."/>
            <person name="Allen A.W."/>
            <person name="Alvarado L."/>
            <person name="Arachchi H.M."/>
            <person name="Berlin A.M."/>
            <person name="Chapman S.B."/>
            <person name="Gainer-Dewar J."/>
            <person name="Goldberg J."/>
            <person name="Griggs A."/>
            <person name="Gujja S."/>
            <person name="Hansen M."/>
            <person name="Howarth C."/>
            <person name="Imamovic A."/>
            <person name="Ireland A."/>
            <person name="Larimer J."/>
            <person name="McCowan C."/>
            <person name="Murphy C."/>
            <person name="Pearson M."/>
            <person name="Poon T.W."/>
            <person name="Priest M."/>
            <person name="Roberts A."/>
            <person name="Saif S."/>
            <person name="Shea T."/>
            <person name="Sisk P."/>
            <person name="Sykes S."/>
            <person name="Wortman J."/>
            <person name="Nusbaum C."/>
            <person name="Birren B."/>
        </authorList>
    </citation>
    <scope>NUCLEOTIDE SEQUENCE [LARGE SCALE GENOMIC DNA]</scope>
    <source>
        <strain evidence="10 11">CBS 101466</strain>
    </source>
</reference>
<dbReference type="SFLD" id="SFLDG00002">
    <property type="entry name" value="C1.7:_P-type_atpase_like"/>
    <property type="match status" value="1"/>
</dbReference>
<dbReference type="GeneID" id="19974117"/>
<dbReference type="GO" id="GO:0019829">
    <property type="term" value="F:ATPase-coupled monoatomic cation transmembrane transporter activity"/>
    <property type="evidence" value="ECO:0007669"/>
    <property type="project" value="InterPro"/>
</dbReference>
<feature type="transmembrane region" description="Helical" evidence="7">
    <location>
        <begin position="466"/>
        <end position="484"/>
    </location>
</feature>
<organism evidence="10 11">
    <name type="scientific">Cyphellophora europaea (strain CBS 101466)</name>
    <name type="common">Phialophora europaea</name>
    <dbReference type="NCBI Taxonomy" id="1220924"/>
    <lineage>
        <taxon>Eukaryota</taxon>
        <taxon>Fungi</taxon>
        <taxon>Dikarya</taxon>
        <taxon>Ascomycota</taxon>
        <taxon>Pezizomycotina</taxon>
        <taxon>Eurotiomycetes</taxon>
        <taxon>Chaetothyriomycetidae</taxon>
        <taxon>Chaetothyriales</taxon>
        <taxon>Cyphellophoraceae</taxon>
        <taxon>Cyphellophora</taxon>
    </lineage>
</organism>